<organism evidence="3">
    <name type="scientific">hydrothermal vent metagenome</name>
    <dbReference type="NCBI Taxonomy" id="652676"/>
    <lineage>
        <taxon>unclassified sequences</taxon>
        <taxon>metagenomes</taxon>
        <taxon>ecological metagenomes</taxon>
    </lineage>
</organism>
<keyword evidence="2" id="KW-0812">Transmembrane</keyword>
<evidence type="ECO:0000256" key="1">
    <source>
        <dbReference type="SAM" id="MobiDB-lite"/>
    </source>
</evidence>
<accession>A0A3B1DTP0</accession>
<feature type="transmembrane region" description="Helical" evidence="2">
    <location>
        <begin position="83"/>
        <end position="102"/>
    </location>
</feature>
<protein>
    <submittedName>
        <fullName evidence="3">Uncharacterized protein</fullName>
    </submittedName>
</protein>
<evidence type="ECO:0000256" key="2">
    <source>
        <dbReference type="SAM" id="Phobius"/>
    </source>
</evidence>
<keyword evidence="2" id="KW-1133">Transmembrane helix</keyword>
<evidence type="ECO:0000313" key="3">
    <source>
        <dbReference type="EMBL" id="VAX39474.1"/>
    </source>
</evidence>
<sequence length="317" mass="34575">MNPVGARYRLAGKTPVPLGRMGRVGEPGMTPGTLEAVSCPTTRAKGHPTDTPTDTPPTGKPANTRIDTGKEHTMLQTCRRPGIFVTGLIAVMVVGCLAEGLFAQSRRPSRRQPAVQPGQQAQPTQPGATAPSPWDDLEPNPFLKRKEPRRWTVTVNMHIGAVQWLESRDGGSVPNWDTWEFDAATLVYPVVEETASSILEVYGSGAEEVPAVKGKVELDDRPVADTMTILKQGIGGGLLPSGTWRGQWQIEPAQRGAHSVREMEFEISVAQVCYQTVFDERGALEVEWPTGDWPPEAAASFQPQMFVDFDMQGRGYD</sequence>
<feature type="region of interest" description="Disordered" evidence="1">
    <location>
        <begin position="40"/>
        <end position="70"/>
    </location>
</feature>
<feature type="compositionally biased region" description="Low complexity" evidence="1">
    <location>
        <begin position="112"/>
        <end position="133"/>
    </location>
</feature>
<feature type="region of interest" description="Disordered" evidence="1">
    <location>
        <begin position="107"/>
        <end position="145"/>
    </location>
</feature>
<dbReference type="AlphaFoldDB" id="A0A3B1DTP0"/>
<reference evidence="3" key="1">
    <citation type="submission" date="2018-06" db="EMBL/GenBank/DDBJ databases">
        <authorList>
            <person name="Zhirakovskaya E."/>
        </authorList>
    </citation>
    <scope>NUCLEOTIDE SEQUENCE</scope>
</reference>
<gene>
    <name evidence="3" type="ORF">MNBD_PLANCTO03-886</name>
</gene>
<proteinExistence type="predicted"/>
<dbReference type="EMBL" id="UOGK01000247">
    <property type="protein sequence ID" value="VAX39474.1"/>
    <property type="molecule type" value="Genomic_DNA"/>
</dbReference>
<name>A0A3B1DTP0_9ZZZZ</name>
<keyword evidence="2" id="KW-0472">Membrane</keyword>
<feature type="non-terminal residue" evidence="3">
    <location>
        <position position="317"/>
    </location>
</feature>